<dbReference type="Pfam" id="PF11807">
    <property type="entry name" value="UstYa"/>
    <property type="match status" value="1"/>
</dbReference>
<dbReference type="EC" id="2.1.1.220" evidence="1"/>
<feature type="region of interest" description="Disordered" evidence="5">
    <location>
        <begin position="426"/>
        <end position="459"/>
    </location>
</feature>
<dbReference type="GO" id="GO:0005739">
    <property type="term" value="C:mitochondrion"/>
    <property type="evidence" value="ECO:0007669"/>
    <property type="project" value="TreeGrafter"/>
</dbReference>
<dbReference type="STRING" id="1051616.A0A3M9YE93"/>
<evidence type="ECO:0000256" key="2">
    <source>
        <dbReference type="ARBA" id="ARBA00015963"/>
    </source>
</evidence>
<dbReference type="SUPFAM" id="SSF53335">
    <property type="entry name" value="S-adenosyl-L-methionine-dependent methyltransferases"/>
    <property type="match status" value="1"/>
</dbReference>
<dbReference type="InterPro" id="IPR014816">
    <property type="entry name" value="tRNA_MeTrfase_Gcd14"/>
</dbReference>
<evidence type="ECO:0000256" key="1">
    <source>
        <dbReference type="ARBA" id="ARBA00012796"/>
    </source>
</evidence>
<gene>
    <name evidence="6" type="ORF">D7B24_004871</name>
</gene>
<comment type="caution">
    <text evidence="6">The sequence shown here is derived from an EMBL/GenBank/DDBJ whole genome shotgun (WGS) entry which is preliminary data.</text>
</comment>
<dbReference type="PROSITE" id="PS51620">
    <property type="entry name" value="SAM_TRM61"/>
    <property type="match status" value="1"/>
</dbReference>
<evidence type="ECO:0000256" key="4">
    <source>
        <dbReference type="ARBA" id="ARBA00035112"/>
    </source>
</evidence>
<dbReference type="GO" id="GO:0031515">
    <property type="term" value="C:tRNA (m1A) methyltransferase complex"/>
    <property type="evidence" value="ECO:0007669"/>
    <property type="project" value="InterPro"/>
</dbReference>
<evidence type="ECO:0000256" key="5">
    <source>
        <dbReference type="SAM" id="MobiDB-lite"/>
    </source>
</evidence>
<dbReference type="GO" id="GO:0160107">
    <property type="term" value="F:tRNA (adenine(58)-N1)-methyltransferase activity"/>
    <property type="evidence" value="ECO:0007669"/>
    <property type="project" value="UniProtKB-EC"/>
</dbReference>
<dbReference type="EMBL" id="RBVV01000029">
    <property type="protein sequence ID" value="RNJ58232.1"/>
    <property type="molecule type" value="Genomic_DNA"/>
</dbReference>
<protein>
    <recommendedName>
        <fullName evidence="2">tRNA (adenine(58)-N(1))-methyltransferase catalytic subunit TRM61</fullName>
        <ecNumber evidence="1">2.1.1.220</ecNumber>
    </recommendedName>
    <alternativeName>
        <fullName evidence="3">tRNA(m1A58)-methyltransferase subunit TRM61</fullName>
    </alternativeName>
</protein>
<keyword evidence="7" id="KW-1185">Reference proteome</keyword>
<dbReference type="PANTHER" id="PTHR12133">
    <property type="entry name" value="TRNA (ADENINE(58)-N(1))-METHYLTRANSFERASE"/>
    <property type="match status" value="1"/>
</dbReference>
<evidence type="ECO:0000256" key="3">
    <source>
        <dbReference type="ARBA" id="ARBA00033309"/>
    </source>
</evidence>
<feature type="compositionally biased region" description="Basic and acidic residues" evidence="5">
    <location>
        <begin position="432"/>
        <end position="454"/>
    </location>
</feature>
<organism evidence="6 7">
    <name type="scientific">Verticillium nonalfalfae</name>
    <dbReference type="NCBI Taxonomy" id="1051616"/>
    <lineage>
        <taxon>Eukaryota</taxon>
        <taxon>Fungi</taxon>
        <taxon>Dikarya</taxon>
        <taxon>Ascomycota</taxon>
        <taxon>Pezizomycotina</taxon>
        <taxon>Sordariomycetes</taxon>
        <taxon>Hypocreomycetidae</taxon>
        <taxon>Glomerellales</taxon>
        <taxon>Plectosphaerellaceae</taxon>
        <taxon>Verticillium</taxon>
    </lineage>
</organism>
<dbReference type="InterPro" id="IPR029063">
    <property type="entry name" value="SAM-dependent_MTases_sf"/>
</dbReference>
<dbReference type="GeneID" id="39608560"/>
<dbReference type="AlphaFoldDB" id="A0A3M9YE93"/>
<accession>A0A3M9YE93</accession>
<evidence type="ECO:0000313" key="6">
    <source>
        <dbReference type="EMBL" id="RNJ58232.1"/>
    </source>
</evidence>
<dbReference type="Proteomes" id="UP000267145">
    <property type="component" value="Unassembled WGS sequence"/>
</dbReference>
<dbReference type="GO" id="GO:0030488">
    <property type="term" value="P:tRNA methylation"/>
    <property type="evidence" value="ECO:0007669"/>
    <property type="project" value="InterPro"/>
</dbReference>
<name>A0A3M9YE93_9PEZI</name>
<sequence>MLPRTALRTRIRLASRPSQVNGLRCYSRIIQEHDVLLLRQKGARNATKRQVTPPIRSDTTFKAAWGVHVNGSDLIGRTLPCTIQDSKGNNMRLSEVTLAQYVTNIPRVATPIYPHDSSMIVSLLDIDLPAPGEDPVADAGAPFEVFEAGTGMGSLTLHLARAIHGANPAVPAALRAALCAAPYAKGQLLSDVATDDSPELGPHPHSPEGLAPELQAQLDGYRPARRAILHTLDIRPSASRLAHGTIRDFRRALYLLDIDFHVRTIRSFLEPRLAASPDRAPFLSHAVLDLPASADHAELVVEALRPDGRLVVFFPSITQVLDFVKWVTDTTQPVYVERVIELANSTFEPGFSDGVGGREWDVRVVTPKKVARGEVEAVGENEGKVTVCRPKVGTMVGGGGFIAVFTKKSPAPLRVEGAQETVGVAENAASAEKAEDKSDGEGYCDQRHGHRLGEDPTGNIPEFPRVIQHFELTADYTFNPLNTTANEKHQVRKNWDALMPVGHGFFSATKNQNQLPTVTVDPENHPAHITAVFHQLHCLYMIMQAYHSGVQATEETEAMAFHLRHCFEYLRLSLACHGDTALGGRVDDTTAGEAGAQHVCKDWGAVKRFAETHRTNEFRGIIDTD</sequence>
<proteinExistence type="inferred from homology"/>
<dbReference type="GO" id="GO:0043386">
    <property type="term" value="P:mycotoxin biosynthetic process"/>
    <property type="evidence" value="ECO:0007669"/>
    <property type="project" value="InterPro"/>
</dbReference>
<dbReference type="InterPro" id="IPR021765">
    <property type="entry name" value="UstYa-like"/>
</dbReference>
<dbReference type="Gene3D" id="3.40.50.150">
    <property type="entry name" value="Vaccinia Virus protein VP39"/>
    <property type="match status" value="1"/>
</dbReference>
<reference evidence="6 7" key="1">
    <citation type="submission" date="2018-10" db="EMBL/GenBank/DDBJ databases">
        <title>Genome sequence of Verticillium nonalfalfae VnAa140.</title>
        <authorList>
            <person name="Stajich J.E."/>
            <person name="Kasson M.T."/>
        </authorList>
    </citation>
    <scope>NUCLEOTIDE SEQUENCE [LARGE SCALE GENOMIC DNA]</scope>
    <source>
        <strain evidence="6 7">VnAa140</strain>
    </source>
</reference>
<dbReference type="PANTHER" id="PTHR12133:SF1">
    <property type="entry name" value="TRNA (ADENINE(58)-N(1))-METHYLTRANSFERASE, MITOCHONDRIAL"/>
    <property type="match status" value="1"/>
</dbReference>
<comment type="similarity">
    <text evidence="4">Belongs to the ustYa family.</text>
</comment>
<dbReference type="RefSeq" id="XP_028496390.1">
    <property type="nucleotide sequence ID" value="XM_028639036.1"/>
</dbReference>
<evidence type="ECO:0000313" key="7">
    <source>
        <dbReference type="Proteomes" id="UP000267145"/>
    </source>
</evidence>